<evidence type="ECO:0000313" key="14">
    <source>
        <dbReference type="Proteomes" id="UP001152759"/>
    </source>
</evidence>
<keyword evidence="5 12" id="KW-0812">Transmembrane</keyword>
<comment type="similarity">
    <text evidence="2 11">Belongs to the UDP-glycosyltransferase family.</text>
</comment>
<keyword evidence="7 12" id="KW-1133">Transmembrane helix</keyword>
<name>A0A9P0AC41_BEMTA</name>
<keyword evidence="8 12" id="KW-0472">Membrane</keyword>
<keyword evidence="12" id="KW-0732">Signal</keyword>
<evidence type="ECO:0000313" key="13">
    <source>
        <dbReference type="EMBL" id="CAH0388428.1"/>
    </source>
</evidence>
<feature type="signal peptide" evidence="12">
    <location>
        <begin position="1"/>
        <end position="23"/>
    </location>
</feature>
<accession>A0A9P0AC41</accession>
<dbReference type="KEGG" id="btab:109035425"/>
<dbReference type="Pfam" id="PF00201">
    <property type="entry name" value="UDPGT"/>
    <property type="match status" value="1"/>
</dbReference>
<dbReference type="GO" id="GO:0005783">
    <property type="term" value="C:endoplasmic reticulum"/>
    <property type="evidence" value="ECO:0007669"/>
    <property type="project" value="UniProtKB-SubCell"/>
</dbReference>
<evidence type="ECO:0000256" key="5">
    <source>
        <dbReference type="ARBA" id="ARBA00022692"/>
    </source>
</evidence>
<keyword evidence="4 11" id="KW-0808">Transferase</keyword>
<dbReference type="EMBL" id="OU963865">
    <property type="protein sequence ID" value="CAH0388428.1"/>
    <property type="molecule type" value="Genomic_DNA"/>
</dbReference>
<evidence type="ECO:0000256" key="3">
    <source>
        <dbReference type="ARBA" id="ARBA00022676"/>
    </source>
</evidence>
<dbReference type="EC" id="2.4.1.17" evidence="12"/>
<dbReference type="PROSITE" id="PS00375">
    <property type="entry name" value="UDPGT"/>
    <property type="match status" value="1"/>
</dbReference>
<comment type="catalytic activity">
    <reaction evidence="12">
        <text>glucuronate acceptor + UDP-alpha-D-glucuronate = acceptor beta-D-glucuronoside + UDP + H(+)</text>
        <dbReference type="Rhea" id="RHEA:21032"/>
        <dbReference type="ChEBI" id="CHEBI:15378"/>
        <dbReference type="ChEBI" id="CHEBI:58052"/>
        <dbReference type="ChEBI" id="CHEBI:58223"/>
        <dbReference type="ChEBI" id="CHEBI:132367"/>
        <dbReference type="ChEBI" id="CHEBI:132368"/>
        <dbReference type="EC" id="2.4.1.17"/>
    </reaction>
</comment>
<feature type="chain" id="PRO_5040535368" description="UDP-glucuronosyltransferase" evidence="12">
    <location>
        <begin position="24"/>
        <end position="517"/>
    </location>
</feature>
<dbReference type="SUPFAM" id="SSF53756">
    <property type="entry name" value="UDP-Glycosyltransferase/glycogen phosphorylase"/>
    <property type="match status" value="1"/>
</dbReference>
<keyword evidence="3 11" id="KW-0328">Glycosyltransferase</keyword>
<dbReference type="Gene3D" id="3.40.50.2000">
    <property type="entry name" value="Glycogen Phosphorylase B"/>
    <property type="match status" value="2"/>
</dbReference>
<protein>
    <recommendedName>
        <fullName evidence="12">UDP-glucuronosyltransferase</fullName>
        <ecNumber evidence="12">2.4.1.17</ecNumber>
    </recommendedName>
</protein>
<dbReference type="GO" id="GO:0015020">
    <property type="term" value="F:glucuronosyltransferase activity"/>
    <property type="evidence" value="ECO:0007669"/>
    <property type="project" value="UniProtKB-EC"/>
</dbReference>
<evidence type="ECO:0000256" key="10">
    <source>
        <dbReference type="ARBA" id="ARBA00046288"/>
    </source>
</evidence>
<dbReference type="PANTHER" id="PTHR48043">
    <property type="entry name" value="EG:EG0003.4 PROTEIN-RELATED"/>
    <property type="match status" value="1"/>
</dbReference>
<dbReference type="InterPro" id="IPR035595">
    <property type="entry name" value="UDP_glycos_trans_CS"/>
</dbReference>
<dbReference type="AlphaFoldDB" id="A0A9P0AC41"/>
<feature type="transmembrane region" description="Helical" evidence="12">
    <location>
        <begin position="473"/>
        <end position="493"/>
    </location>
</feature>
<evidence type="ECO:0000256" key="7">
    <source>
        <dbReference type="ARBA" id="ARBA00022989"/>
    </source>
</evidence>
<keyword evidence="14" id="KW-1185">Reference proteome</keyword>
<evidence type="ECO:0000256" key="2">
    <source>
        <dbReference type="ARBA" id="ARBA00009995"/>
    </source>
</evidence>
<dbReference type="FunFam" id="3.40.50.2000:FF:000050">
    <property type="entry name" value="UDP-glucuronosyltransferase"/>
    <property type="match status" value="1"/>
</dbReference>
<dbReference type="InterPro" id="IPR002213">
    <property type="entry name" value="UDP_glucos_trans"/>
</dbReference>
<organism evidence="13 14">
    <name type="scientific">Bemisia tabaci</name>
    <name type="common">Sweetpotato whitefly</name>
    <name type="synonym">Aleurodes tabaci</name>
    <dbReference type="NCBI Taxonomy" id="7038"/>
    <lineage>
        <taxon>Eukaryota</taxon>
        <taxon>Metazoa</taxon>
        <taxon>Ecdysozoa</taxon>
        <taxon>Arthropoda</taxon>
        <taxon>Hexapoda</taxon>
        <taxon>Insecta</taxon>
        <taxon>Pterygota</taxon>
        <taxon>Neoptera</taxon>
        <taxon>Paraneoptera</taxon>
        <taxon>Hemiptera</taxon>
        <taxon>Sternorrhyncha</taxon>
        <taxon>Aleyrodoidea</taxon>
        <taxon>Aleyrodidae</taxon>
        <taxon>Aleyrodinae</taxon>
        <taxon>Bemisia</taxon>
    </lineage>
</organism>
<evidence type="ECO:0000256" key="6">
    <source>
        <dbReference type="ARBA" id="ARBA00022824"/>
    </source>
</evidence>
<keyword evidence="6" id="KW-0256">Endoplasmic reticulum</keyword>
<sequence length="517" mass="57822">MELYLRGCLIAVALLVLPLPSDPARILGVFPFENWSHTQFFIPLMKELAARGHQVTVISHLKAQKPVANYTELSLHGLVPILGNVTINRVADISVFEAIIHDILDIGVESCQTILESDIMRRFNQSDAAFDAVIAEIFNTDCFVPFAHRFNAPLIGASSSVPYPWYSDRLGMSNNPAYVSTLFYPLGSDDSLWGRLCNSFYLLATQLIYRVYYQPAAQKIASEFFGPSMPPLTELVRNTSLLLLNSHPSITAARALPPGAVQVAGLNLKAPKKLPQDLEEFISGAEHGVIYFSLGSMLDAASFEPQKKRALIDAFAALPQRVLWRGEDDPQAQNLPPNVKMMRWLPQLDILRHPNTKLFITHGGLFSLIESISAATPVLGMPLFADQFDNMKNAQEVGFGLFLHYSDLTKENILRLITKLLSDSRYAETAKVVSDRFKDRPMSPMDTAIYWVEYVVRHKGAPYLKSQAVNLPWYKLYLLDVILFIVCIILATYKTVKLIIKSTLCAASLPPKKHKLM</sequence>
<comment type="subcellular location">
    <subcellularLocation>
        <location evidence="10">Endomembrane system</location>
        <topology evidence="10">Single-pass type I membrane protein</topology>
    </subcellularLocation>
    <subcellularLocation>
        <location evidence="1">Endoplasmic reticulum</location>
    </subcellularLocation>
    <subcellularLocation>
        <location evidence="12">Membrane</location>
        <topology evidence="12">Single-pass membrane protein</topology>
    </subcellularLocation>
</comment>
<evidence type="ECO:0000256" key="4">
    <source>
        <dbReference type="ARBA" id="ARBA00022679"/>
    </source>
</evidence>
<evidence type="ECO:0000256" key="8">
    <source>
        <dbReference type="ARBA" id="ARBA00023136"/>
    </source>
</evidence>
<dbReference type="PANTHER" id="PTHR48043:SF114">
    <property type="entry name" value="IP04436P-RELATED"/>
    <property type="match status" value="1"/>
</dbReference>
<dbReference type="Proteomes" id="UP001152759">
    <property type="component" value="Chromosome 4"/>
</dbReference>
<evidence type="ECO:0000256" key="12">
    <source>
        <dbReference type="RuleBase" id="RU362059"/>
    </source>
</evidence>
<dbReference type="GO" id="GO:0016020">
    <property type="term" value="C:membrane"/>
    <property type="evidence" value="ECO:0007669"/>
    <property type="project" value="UniProtKB-SubCell"/>
</dbReference>
<evidence type="ECO:0000256" key="11">
    <source>
        <dbReference type="RuleBase" id="RU003718"/>
    </source>
</evidence>
<dbReference type="CDD" id="cd03784">
    <property type="entry name" value="GT1_Gtf-like"/>
    <property type="match status" value="1"/>
</dbReference>
<gene>
    <name evidence="13" type="ORF">BEMITA_LOCUS7342</name>
</gene>
<keyword evidence="9" id="KW-0325">Glycoprotein</keyword>
<evidence type="ECO:0000256" key="9">
    <source>
        <dbReference type="ARBA" id="ARBA00023180"/>
    </source>
</evidence>
<proteinExistence type="inferred from homology"/>
<evidence type="ECO:0000256" key="1">
    <source>
        <dbReference type="ARBA" id="ARBA00004240"/>
    </source>
</evidence>
<dbReference type="InterPro" id="IPR050271">
    <property type="entry name" value="UDP-glycosyltransferase"/>
</dbReference>
<reference evidence="13" key="1">
    <citation type="submission" date="2021-12" db="EMBL/GenBank/DDBJ databases">
        <authorList>
            <person name="King R."/>
        </authorList>
    </citation>
    <scope>NUCLEOTIDE SEQUENCE</scope>
</reference>